<reference evidence="3 4" key="1">
    <citation type="journal article" date="2006" name="Nature">
        <title>Global trends of whole-genome duplications revealed by the ciliate Paramecium tetraurelia.</title>
        <authorList>
            <consortium name="Genoscope"/>
            <person name="Aury J.-M."/>
            <person name="Jaillon O."/>
            <person name="Duret L."/>
            <person name="Noel B."/>
            <person name="Jubin C."/>
            <person name="Porcel B.M."/>
            <person name="Segurens B."/>
            <person name="Daubin V."/>
            <person name="Anthouard V."/>
            <person name="Aiach N."/>
            <person name="Arnaiz O."/>
            <person name="Billaut A."/>
            <person name="Beisson J."/>
            <person name="Blanc I."/>
            <person name="Bouhouche K."/>
            <person name="Camara F."/>
            <person name="Duharcourt S."/>
            <person name="Guigo R."/>
            <person name="Gogendeau D."/>
            <person name="Katinka M."/>
            <person name="Keller A.-M."/>
            <person name="Kissmehl R."/>
            <person name="Klotz C."/>
            <person name="Koll F."/>
            <person name="Le Moue A."/>
            <person name="Lepere C."/>
            <person name="Malinsky S."/>
            <person name="Nowacki M."/>
            <person name="Nowak J.K."/>
            <person name="Plattner H."/>
            <person name="Poulain J."/>
            <person name="Ruiz F."/>
            <person name="Serrano V."/>
            <person name="Zagulski M."/>
            <person name="Dessen P."/>
            <person name="Betermier M."/>
            <person name="Weissenbach J."/>
            <person name="Scarpelli C."/>
            <person name="Schachter V."/>
            <person name="Sperling L."/>
            <person name="Meyer E."/>
            <person name="Cohen J."/>
            <person name="Wincker P."/>
        </authorList>
    </citation>
    <scope>NUCLEOTIDE SEQUENCE [LARGE SCALE GENOMIC DNA]</scope>
    <source>
        <strain evidence="3 4">Stock d4-2</strain>
    </source>
</reference>
<evidence type="ECO:0000313" key="4">
    <source>
        <dbReference type="Proteomes" id="UP000000600"/>
    </source>
</evidence>
<dbReference type="GO" id="GO:0005789">
    <property type="term" value="C:endoplasmic reticulum membrane"/>
    <property type="evidence" value="ECO:0000318"/>
    <property type="project" value="GO_Central"/>
</dbReference>
<dbReference type="RefSeq" id="XP_001441263.1">
    <property type="nucleotide sequence ID" value="XM_001441226.1"/>
</dbReference>
<dbReference type="KEGG" id="ptm:GSPATT00010138001"/>
<dbReference type="SMART" id="SM00164">
    <property type="entry name" value="TBC"/>
    <property type="match status" value="1"/>
</dbReference>
<dbReference type="InParanoid" id="A0CSU9"/>
<dbReference type="PROSITE" id="PS50086">
    <property type="entry name" value="TBC_RABGAP"/>
    <property type="match status" value="1"/>
</dbReference>
<evidence type="ECO:0000313" key="3">
    <source>
        <dbReference type="EMBL" id="CAK73866.1"/>
    </source>
</evidence>
<sequence>MDNSQNLRSLLHNIPHDVGYEKIRKYGRTNGFHNIYFRRQIWSKLLGVDQQLPYQEAEKCLQHDQLLKDVNRSLNTIQQVKNFKEIDQLRRCLMDVLDTIFSQNPNYSYYQGYHDVASILILVLGVEQGYIAATYAAQNFFKDYLAQELSTTITPQYQFIRNLLLRYSRDTSNLKLRQLMLCIEHPTCVIPWILTWFSHSLDNINDICRIWDFLLCSKQNTVLYVCAAFIVIHHEVLDLRNEDDLIGEFQELFQNLNNKDRISDLKIEQVLQLTKALESQYGFELICDQEHIQFSQKFNIQLNISSIVYQQNFKSQLPYYNSLAQLEKSIPKKVFNFFNERQDIILNLGGIALSYLIQFYIVKN</sequence>
<dbReference type="PANTHER" id="PTHR20913:SF7">
    <property type="entry name" value="RE60063P"/>
    <property type="match status" value="1"/>
</dbReference>
<keyword evidence="4" id="KW-1185">Reference proteome</keyword>
<dbReference type="GO" id="GO:0006888">
    <property type="term" value="P:endoplasmic reticulum to Golgi vesicle-mediated transport"/>
    <property type="evidence" value="ECO:0000318"/>
    <property type="project" value="GO_Central"/>
</dbReference>
<dbReference type="OrthoDB" id="313290at2759"/>
<dbReference type="InterPro" id="IPR045913">
    <property type="entry name" value="TBC20/Gyp8-like"/>
</dbReference>
<organism evidence="3 4">
    <name type="scientific">Paramecium tetraurelia</name>
    <dbReference type="NCBI Taxonomy" id="5888"/>
    <lineage>
        <taxon>Eukaryota</taxon>
        <taxon>Sar</taxon>
        <taxon>Alveolata</taxon>
        <taxon>Ciliophora</taxon>
        <taxon>Intramacronucleata</taxon>
        <taxon>Oligohymenophorea</taxon>
        <taxon>Peniculida</taxon>
        <taxon>Parameciidae</taxon>
        <taxon>Paramecium</taxon>
    </lineage>
</organism>
<dbReference type="OMA" id="ICRIWDF"/>
<accession>A0CSU9</accession>
<evidence type="ECO:0000259" key="2">
    <source>
        <dbReference type="PROSITE" id="PS50086"/>
    </source>
</evidence>
<dbReference type="HOGENOM" id="CLU_761774_0_0_1"/>
<proteinExistence type="predicted"/>
<protein>
    <recommendedName>
        <fullName evidence="2">Rab-GAP TBC domain-containing protein</fullName>
    </recommendedName>
</protein>
<gene>
    <name evidence="3" type="ORF">GSPATT00010138001</name>
</gene>
<dbReference type="eggNOG" id="KOG2595">
    <property type="taxonomic scope" value="Eukaryota"/>
</dbReference>
<name>A0CSU9_PARTE</name>
<dbReference type="AlphaFoldDB" id="A0CSU9"/>
<evidence type="ECO:0000256" key="1">
    <source>
        <dbReference type="ARBA" id="ARBA00022468"/>
    </source>
</evidence>
<dbReference type="InterPro" id="IPR000195">
    <property type="entry name" value="Rab-GAP-TBC_dom"/>
</dbReference>
<keyword evidence="1" id="KW-0343">GTPase activation</keyword>
<dbReference type="Proteomes" id="UP000000600">
    <property type="component" value="Unassembled WGS sequence"/>
</dbReference>
<dbReference type="PANTHER" id="PTHR20913">
    <property type="entry name" value="TBC1 DOMAIN FAMILY MEMBER 20/GTPASE"/>
    <property type="match status" value="1"/>
</dbReference>
<dbReference type="InterPro" id="IPR035969">
    <property type="entry name" value="Rab-GAP_TBC_sf"/>
</dbReference>
<dbReference type="Gene3D" id="1.10.8.1310">
    <property type="match status" value="1"/>
</dbReference>
<dbReference type="SUPFAM" id="SSF47923">
    <property type="entry name" value="Ypt/Rab-GAP domain of gyp1p"/>
    <property type="match status" value="2"/>
</dbReference>
<dbReference type="Gene3D" id="1.10.472.80">
    <property type="entry name" value="Ypt/Rab-GAP domain of gyp1p, domain 3"/>
    <property type="match status" value="1"/>
</dbReference>
<dbReference type="EMBL" id="CT868163">
    <property type="protein sequence ID" value="CAK73866.1"/>
    <property type="molecule type" value="Genomic_DNA"/>
</dbReference>
<dbReference type="GO" id="GO:0005096">
    <property type="term" value="F:GTPase activator activity"/>
    <property type="evidence" value="ECO:0000318"/>
    <property type="project" value="GO_Central"/>
</dbReference>
<dbReference type="STRING" id="5888.A0CSU9"/>
<dbReference type="GeneID" id="5027048"/>
<dbReference type="Pfam" id="PF00566">
    <property type="entry name" value="RabGAP-TBC"/>
    <property type="match status" value="1"/>
</dbReference>
<feature type="domain" description="Rab-GAP TBC" evidence="2">
    <location>
        <begin position="32"/>
        <end position="218"/>
    </location>
</feature>